<gene>
    <name evidence="4" type="ORF">ACFP3U_28055</name>
</gene>
<dbReference type="Gene3D" id="3.40.630.30">
    <property type="match status" value="1"/>
</dbReference>
<reference evidence="5" key="1">
    <citation type="journal article" date="2019" name="Int. J. Syst. Evol. Microbiol.">
        <title>The Global Catalogue of Microorganisms (GCM) 10K type strain sequencing project: providing services to taxonomists for standard genome sequencing and annotation.</title>
        <authorList>
            <consortium name="The Broad Institute Genomics Platform"/>
            <consortium name="The Broad Institute Genome Sequencing Center for Infectious Disease"/>
            <person name="Wu L."/>
            <person name="Ma J."/>
        </authorList>
    </citation>
    <scope>NUCLEOTIDE SEQUENCE [LARGE SCALE GENOMIC DNA]</scope>
    <source>
        <strain evidence="5">CGMCC 4.1437</strain>
    </source>
</reference>
<dbReference type="InterPro" id="IPR050832">
    <property type="entry name" value="Bact_Acetyltransf"/>
</dbReference>
<keyword evidence="1" id="KW-0808">Transferase</keyword>
<dbReference type="RefSeq" id="WP_380228503.1">
    <property type="nucleotide sequence ID" value="NZ_JBHSOF010000046.1"/>
</dbReference>
<dbReference type="InterPro" id="IPR016181">
    <property type="entry name" value="Acyl_CoA_acyltransferase"/>
</dbReference>
<dbReference type="CDD" id="cd04301">
    <property type="entry name" value="NAT_SF"/>
    <property type="match status" value="1"/>
</dbReference>
<evidence type="ECO:0000313" key="5">
    <source>
        <dbReference type="Proteomes" id="UP001595975"/>
    </source>
</evidence>
<dbReference type="SUPFAM" id="SSF55729">
    <property type="entry name" value="Acyl-CoA N-acyltransferases (Nat)"/>
    <property type="match status" value="1"/>
</dbReference>
<keyword evidence="5" id="KW-1185">Reference proteome</keyword>
<evidence type="ECO:0000256" key="2">
    <source>
        <dbReference type="ARBA" id="ARBA00023315"/>
    </source>
</evidence>
<dbReference type="PROSITE" id="PS51186">
    <property type="entry name" value="GNAT"/>
    <property type="match status" value="1"/>
</dbReference>
<dbReference type="PANTHER" id="PTHR43877:SF2">
    <property type="entry name" value="AMINOALKYLPHOSPHONATE N-ACETYLTRANSFERASE-RELATED"/>
    <property type="match status" value="1"/>
</dbReference>
<keyword evidence="2" id="KW-0012">Acyltransferase</keyword>
<protein>
    <submittedName>
        <fullName evidence="4">GNAT family N-acetyltransferase</fullName>
    </submittedName>
</protein>
<dbReference type="Pfam" id="PF00583">
    <property type="entry name" value="Acetyltransf_1"/>
    <property type="match status" value="1"/>
</dbReference>
<proteinExistence type="predicted"/>
<accession>A0ABW0X8E4</accession>
<name>A0ABW0X8E4_9ACTN</name>
<sequence>MESTTTTTGGTFAHDRTSGRVEMRVTGYGHPDAQLLAAEVQQEYVHRYGEGDLTELHPDHFEPPSGLFLIAYLDGEPVACGGWRAKTAGPFGLRDGDAELKRMFVRPAARGRGLARAVLRHLEQVAAEAGRTRFILETGTEQPEAIALYASEGYAAIEKFGIYREYEQCICLGKEFDGGSAV</sequence>
<comment type="caution">
    <text evidence="4">The sequence shown here is derived from an EMBL/GenBank/DDBJ whole genome shotgun (WGS) entry which is preliminary data.</text>
</comment>
<evidence type="ECO:0000256" key="1">
    <source>
        <dbReference type="ARBA" id="ARBA00022679"/>
    </source>
</evidence>
<dbReference type="PANTHER" id="PTHR43877">
    <property type="entry name" value="AMINOALKYLPHOSPHONATE N-ACETYLTRANSFERASE-RELATED-RELATED"/>
    <property type="match status" value="1"/>
</dbReference>
<dbReference type="Proteomes" id="UP001595975">
    <property type="component" value="Unassembled WGS sequence"/>
</dbReference>
<feature type="domain" description="N-acetyltransferase" evidence="3">
    <location>
        <begin position="23"/>
        <end position="177"/>
    </location>
</feature>
<evidence type="ECO:0000313" key="4">
    <source>
        <dbReference type="EMBL" id="MFC5666807.1"/>
    </source>
</evidence>
<dbReference type="EMBL" id="JBHSOF010000046">
    <property type="protein sequence ID" value="MFC5666807.1"/>
    <property type="molecule type" value="Genomic_DNA"/>
</dbReference>
<organism evidence="4 5">
    <name type="scientific">Kitasatospora misakiensis</name>
    <dbReference type="NCBI Taxonomy" id="67330"/>
    <lineage>
        <taxon>Bacteria</taxon>
        <taxon>Bacillati</taxon>
        <taxon>Actinomycetota</taxon>
        <taxon>Actinomycetes</taxon>
        <taxon>Kitasatosporales</taxon>
        <taxon>Streptomycetaceae</taxon>
        <taxon>Kitasatospora</taxon>
    </lineage>
</organism>
<evidence type="ECO:0000259" key="3">
    <source>
        <dbReference type="PROSITE" id="PS51186"/>
    </source>
</evidence>
<dbReference type="InterPro" id="IPR000182">
    <property type="entry name" value="GNAT_dom"/>
</dbReference>